<evidence type="ECO:0000313" key="2">
    <source>
        <dbReference type="Proteomes" id="UP000323393"/>
    </source>
</evidence>
<dbReference type="AlphaFoldDB" id="A0AA94WSN0"/>
<organism evidence="1 2">
    <name type="scientific">Sutcliffiella horikoshii</name>
    <dbReference type="NCBI Taxonomy" id="79883"/>
    <lineage>
        <taxon>Bacteria</taxon>
        <taxon>Bacillati</taxon>
        <taxon>Bacillota</taxon>
        <taxon>Bacilli</taxon>
        <taxon>Bacillales</taxon>
        <taxon>Bacillaceae</taxon>
        <taxon>Sutcliffiella</taxon>
    </lineage>
</organism>
<dbReference type="CDD" id="cd00229">
    <property type="entry name" value="SGNH_hydrolase"/>
    <property type="match status" value="1"/>
</dbReference>
<evidence type="ECO:0000313" key="1">
    <source>
        <dbReference type="EMBL" id="TYS59964.1"/>
    </source>
</evidence>
<comment type="caution">
    <text evidence="1">The sequence shown here is derived from an EMBL/GenBank/DDBJ whole genome shotgun (WGS) entry which is preliminary data.</text>
</comment>
<dbReference type="SUPFAM" id="SSF52266">
    <property type="entry name" value="SGNH hydrolase"/>
    <property type="match status" value="1"/>
</dbReference>
<dbReference type="Gene3D" id="3.40.50.1110">
    <property type="entry name" value="SGNH hydrolase"/>
    <property type="match status" value="1"/>
</dbReference>
<keyword evidence="1" id="KW-0378">Hydrolase</keyword>
<dbReference type="InterPro" id="IPR036514">
    <property type="entry name" value="SGNH_hydro_sf"/>
</dbReference>
<protein>
    <submittedName>
        <fullName evidence="1">SGNH/GDSL hydrolase family protein</fullName>
    </submittedName>
</protein>
<reference evidence="1 2" key="1">
    <citation type="submission" date="2019-08" db="EMBL/GenBank/DDBJ databases">
        <title>Bacillus genomes from the desert of Cuatro Cienegas, Coahuila.</title>
        <authorList>
            <person name="Olmedo-Alvarez G."/>
        </authorList>
    </citation>
    <scope>NUCLEOTIDE SEQUENCE [LARGE SCALE GENOMIC DNA]</scope>
    <source>
        <strain evidence="1 2">CH88_3T</strain>
    </source>
</reference>
<dbReference type="GO" id="GO:0016787">
    <property type="term" value="F:hydrolase activity"/>
    <property type="evidence" value="ECO:0007669"/>
    <property type="project" value="UniProtKB-KW"/>
</dbReference>
<dbReference type="EMBL" id="VTEU01000002">
    <property type="protein sequence ID" value="TYS59964.1"/>
    <property type="molecule type" value="Genomic_DNA"/>
</dbReference>
<sequence length="255" mass="29029">MKNIIIILLCTVAISLIFLGKVQYDNKIAQAGKVTNQDQPSELVNNNLLDLTNNMSVELQNIIKKKMDSEKKIKVLIVGSDAIMNSDSNNLPWPLQVENALKENYGIHTFDVEIMNFEKITTNHLIEIKGHEEIAAVSPDVLIIEPLLLNDNGFVKMEDTLGNLEMIINSVKKINNEAYVIIQPPNPIYEPDTYLDQVTSLEEYAMQNNIEYFNHWEIWPDTSSENIKSLLQGTFPNAKGQSIWADFIIEYFISE</sequence>
<name>A0AA94WSN0_9BACI</name>
<accession>A0AA94WSN0</accession>
<gene>
    <name evidence="1" type="ORF">FZC74_07365</name>
</gene>
<dbReference type="RefSeq" id="WP_148965441.1">
    <property type="nucleotide sequence ID" value="NZ_VTEU01000002.1"/>
</dbReference>
<dbReference type="Proteomes" id="UP000323393">
    <property type="component" value="Unassembled WGS sequence"/>
</dbReference>
<proteinExistence type="predicted"/>